<reference evidence="1" key="1">
    <citation type="submission" date="2021-07" db="EMBL/GenBank/DDBJ databases">
        <authorList>
            <person name="Durling M."/>
        </authorList>
    </citation>
    <scope>NUCLEOTIDE SEQUENCE</scope>
</reference>
<dbReference type="AlphaFoldDB" id="A0A9N9LJA0"/>
<dbReference type="EMBL" id="CAJVRM010000093">
    <property type="protein sequence ID" value="CAG8974170.1"/>
    <property type="molecule type" value="Genomic_DNA"/>
</dbReference>
<sequence>MSDQARQEQFRQQTERLEEWLGHEVWDMKNPYLSNTLLLSFVDATKNNRMSNLISLEDMALAAVP</sequence>
<evidence type="ECO:0000313" key="1">
    <source>
        <dbReference type="EMBL" id="CAG8974170.1"/>
    </source>
</evidence>
<dbReference type="Proteomes" id="UP000701801">
    <property type="component" value="Unassembled WGS sequence"/>
</dbReference>
<proteinExistence type="predicted"/>
<accession>A0A9N9LJA0</accession>
<protein>
    <submittedName>
        <fullName evidence="1">Uncharacterized protein</fullName>
    </submittedName>
</protein>
<organism evidence="1 3">
    <name type="scientific">Hymenoscyphus albidus</name>
    <dbReference type="NCBI Taxonomy" id="595503"/>
    <lineage>
        <taxon>Eukaryota</taxon>
        <taxon>Fungi</taxon>
        <taxon>Dikarya</taxon>
        <taxon>Ascomycota</taxon>
        <taxon>Pezizomycotina</taxon>
        <taxon>Leotiomycetes</taxon>
        <taxon>Helotiales</taxon>
        <taxon>Helotiaceae</taxon>
        <taxon>Hymenoscyphus</taxon>
    </lineage>
</organism>
<name>A0A9N9LJA0_9HELO</name>
<gene>
    <name evidence="1" type="ORF">HYALB_00002809</name>
    <name evidence="2" type="ORF">HYALB_00013599</name>
</gene>
<comment type="caution">
    <text evidence="1">The sequence shown here is derived from an EMBL/GenBank/DDBJ whole genome shotgun (WGS) entry which is preliminary data.</text>
</comment>
<keyword evidence="3" id="KW-1185">Reference proteome</keyword>
<dbReference type="EMBL" id="CAJVRM010000354">
    <property type="protein sequence ID" value="CAG8980069.1"/>
    <property type="molecule type" value="Genomic_DNA"/>
</dbReference>
<evidence type="ECO:0000313" key="3">
    <source>
        <dbReference type="Proteomes" id="UP000701801"/>
    </source>
</evidence>
<evidence type="ECO:0000313" key="2">
    <source>
        <dbReference type="EMBL" id="CAG8980069.1"/>
    </source>
</evidence>